<evidence type="ECO:0000256" key="1">
    <source>
        <dbReference type="ARBA" id="ARBA00004589"/>
    </source>
</evidence>
<gene>
    <name evidence="10" type="ORF">ACAOBT_LOCUS2964</name>
</gene>
<keyword evidence="2" id="KW-0336">GPI-anchor</keyword>
<sequence>MVSVRIALFLALAISVIAGISGTKCYLCSSLQDEKCRSAQNQDSYHLDCARFTPVSGQNYTCGKIEFVEGETIQVVRGCMISDITCEDIEKVAPVKITDCTICDTDFCNGA</sequence>
<evidence type="ECO:0000313" key="11">
    <source>
        <dbReference type="Proteomes" id="UP001152888"/>
    </source>
</evidence>
<dbReference type="Proteomes" id="UP001152888">
    <property type="component" value="Unassembled WGS sequence"/>
</dbReference>
<dbReference type="GO" id="GO:0030431">
    <property type="term" value="P:sleep"/>
    <property type="evidence" value="ECO:0007669"/>
    <property type="project" value="InterPro"/>
</dbReference>
<comment type="subcellular location">
    <subcellularLocation>
        <location evidence="1">Membrane</location>
        <topology evidence="1">Lipid-anchor</topology>
        <topology evidence="1">GPI-anchor</topology>
    </subcellularLocation>
</comment>
<dbReference type="InterPro" id="IPR050975">
    <property type="entry name" value="Sleep_regulator"/>
</dbReference>
<protein>
    <recommendedName>
        <fullName evidence="12">Protein sleepless</fullName>
    </recommendedName>
</protein>
<comment type="caution">
    <text evidence="10">The sequence shown here is derived from an EMBL/GenBank/DDBJ whole genome shotgun (WGS) entry which is preliminary data.</text>
</comment>
<keyword evidence="5" id="KW-1133">Transmembrane helix</keyword>
<evidence type="ECO:0000256" key="9">
    <source>
        <dbReference type="SAM" id="SignalP"/>
    </source>
</evidence>
<keyword evidence="8" id="KW-0449">Lipoprotein</keyword>
<evidence type="ECO:0000256" key="8">
    <source>
        <dbReference type="ARBA" id="ARBA00023288"/>
    </source>
</evidence>
<dbReference type="GO" id="GO:0032222">
    <property type="term" value="P:regulation of synaptic transmission, cholinergic"/>
    <property type="evidence" value="ECO:0007669"/>
    <property type="project" value="InterPro"/>
</dbReference>
<evidence type="ECO:0000313" key="10">
    <source>
        <dbReference type="EMBL" id="CAH1959005.1"/>
    </source>
</evidence>
<keyword evidence="6" id="KW-0472">Membrane</keyword>
<evidence type="ECO:0008006" key="12">
    <source>
        <dbReference type="Google" id="ProtNLM"/>
    </source>
</evidence>
<keyword evidence="3" id="KW-0812">Transmembrane</keyword>
<dbReference type="OrthoDB" id="6787952at2759"/>
<dbReference type="AlphaFoldDB" id="A0A9P0JQD5"/>
<dbReference type="GO" id="GO:0098552">
    <property type="term" value="C:side of membrane"/>
    <property type="evidence" value="ECO:0007669"/>
    <property type="project" value="UniProtKB-KW"/>
</dbReference>
<dbReference type="InterPro" id="IPR031424">
    <property type="entry name" value="QVR-like"/>
</dbReference>
<dbReference type="PANTHER" id="PTHR33562">
    <property type="entry name" value="ATILLA, ISOFORM B-RELATED-RELATED"/>
    <property type="match status" value="1"/>
</dbReference>
<proteinExistence type="predicted"/>
<feature type="signal peptide" evidence="9">
    <location>
        <begin position="1"/>
        <end position="22"/>
    </location>
</feature>
<evidence type="ECO:0000256" key="5">
    <source>
        <dbReference type="ARBA" id="ARBA00022989"/>
    </source>
</evidence>
<evidence type="ECO:0000256" key="4">
    <source>
        <dbReference type="ARBA" id="ARBA00022729"/>
    </source>
</evidence>
<name>A0A9P0JQD5_ACAOB</name>
<evidence type="ECO:0000256" key="3">
    <source>
        <dbReference type="ARBA" id="ARBA00022692"/>
    </source>
</evidence>
<evidence type="ECO:0000256" key="7">
    <source>
        <dbReference type="ARBA" id="ARBA00023180"/>
    </source>
</evidence>
<keyword evidence="7" id="KW-0325">Glycoprotein</keyword>
<keyword evidence="4 9" id="KW-0732">Signal</keyword>
<reference evidence="10" key="1">
    <citation type="submission" date="2022-03" db="EMBL/GenBank/DDBJ databases">
        <authorList>
            <person name="Sayadi A."/>
        </authorList>
    </citation>
    <scope>NUCLEOTIDE SEQUENCE</scope>
</reference>
<organism evidence="10 11">
    <name type="scientific">Acanthoscelides obtectus</name>
    <name type="common">Bean weevil</name>
    <name type="synonym">Bruchus obtectus</name>
    <dbReference type="NCBI Taxonomy" id="200917"/>
    <lineage>
        <taxon>Eukaryota</taxon>
        <taxon>Metazoa</taxon>
        <taxon>Ecdysozoa</taxon>
        <taxon>Arthropoda</taxon>
        <taxon>Hexapoda</taxon>
        <taxon>Insecta</taxon>
        <taxon>Pterygota</taxon>
        <taxon>Neoptera</taxon>
        <taxon>Endopterygota</taxon>
        <taxon>Coleoptera</taxon>
        <taxon>Polyphaga</taxon>
        <taxon>Cucujiformia</taxon>
        <taxon>Chrysomeloidea</taxon>
        <taxon>Chrysomelidae</taxon>
        <taxon>Bruchinae</taxon>
        <taxon>Bruchini</taxon>
        <taxon>Acanthoscelides</taxon>
    </lineage>
</organism>
<evidence type="ECO:0000256" key="2">
    <source>
        <dbReference type="ARBA" id="ARBA00022622"/>
    </source>
</evidence>
<evidence type="ECO:0000256" key="6">
    <source>
        <dbReference type="ARBA" id="ARBA00023136"/>
    </source>
</evidence>
<dbReference type="Pfam" id="PF17064">
    <property type="entry name" value="QVR"/>
    <property type="match status" value="1"/>
</dbReference>
<dbReference type="EMBL" id="CAKOFQ010006680">
    <property type="protein sequence ID" value="CAH1959005.1"/>
    <property type="molecule type" value="Genomic_DNA"/>
</dbReference>
<feature type="chain" id="PRO_5040325874" description="Protein sleepless" evidence="9">
    <location>
        <begin position="23"/>
        <end position="111"/>
    </location>
</feature>
<accession>A0A9P0JQD5</accession>
<keyword evidence="11" id="KW-1185">Reference proteome</keyword>